<dbReference type="EMBL" id="JAVIJP010000006">
    <property type="protein sequence ID" value="KAL3651894.1"/>
    <property type="molecule type" value="Genomic_DNA"/>
</dbReference>
<comment type="caution">
    <text evidence="1">The sequence shown here is derived from an EMBL/GenBank/DDBJ whole genome shotgun (WGS) entry which is preliminary data.</text>
</comment>
<protein>
    <submittedName>
        <fullName evidence="1">Uncharacterized protein</fullName>
    </submittedName>
</protein>
<name>A0ABD3EFG3_9LAMI</name>
<organism evidence="1 2">
    <name type="scientific">Castilleja foliolosa</name>
    <dbReference type="NCBI Taxonomy" id="1961234"/>
    <lineage>
        <taxon>Eukaryota</taxon>
        <taxon>Viridiplantae</taxon>
        <taxon>Streptophyta</taxon>
        <taxon>Embryophyta</taxon>
        <taxon>Tracheophyta</taxon>
        <taxon>Spermatophyta</taxon>
        <taxon>Magnoliopsida</taxon>
        <taxon>eudicotyledons</taxon>
        <taxon>Gunneridae</taxon>
        <taxon>Pentapetalae</taxon>
        <taxon>asterids</taxon>
        <taxon>lamiids</taxon>
        <taxon>Lamiales</taxon>
        <taxon>Orobanchaceae</taxon>
        <taxon>Pedicularideae</taxon>
        <taxon>Castillejinae</taxon>
        <taxon>Castilleja</taxon>
    </lineage>
</organism>
<proteinExistence type="predicted"/>
<dbReference type="AlphaFoldDB" id="A0ABD3EFG3"/>
<reference evidence="2" key="1">
    <citation type="journal article" date="2024" name="IScience">
        <title>Strigolactones Initiate the Formation of Haustorium-like Structures in Castilleja.</title>
        <authorList>
            <person name="Buerger M."/>
            <person name="Peterson D."/>
            <person name="Chory J."/>
        </authorList>
    </citation>
    <scope>NUCLEOTIDE SEQUENCE [LARGE SCALE GENOMIC DNA]</scope>
</reference>
<keyword evidence="2" id="KW-1185">Reference proteome</keyword>
<sequence length="133" mass="14543">MVLKEATIVQANIKEISTDSTKPFAENIMNRGKENQSSNILSSLSKTGLSNTTSNINTPQLNDSGSIIIYNSQKPGQRRRTQLLDKSFIDLRKNNLAENTLTYASDVPVDIIGLSNTTSTLATHDMIVSGRSE</sequence>
<accession>A0ABD3EFG3</accession>
<dbReference type="Proteomes" id="UP001632038">
    <property type="component" value="Unassembled WGS sequence"/>
</dbReference>
<evidence type="ECO:0000313" key="2">
    <source>
        <dbReference type="Proteomes" id="UP001632038"/>
    </source>
</evidence>
<evidence type="ECO:0000313" key="1">
    <source>
        <dbReference type="EMBL" id="KAL3651894.1"/>
    </source>
</evidence>
<gene>
    <name evidence="1" type="ORF">CASFOL_004896</name>
</gene>